<evidence type="ECO:0000313" key="5">
    <source>
        <dbReference type="EMBL" id="KAJ8925628.1"/>
    </source>
</evidence>
<evidence type="ECO:0000313" key="6">
    <source>
        <dbReference type="Proteomes" id="UP001159042"/>
    </source>
</evidence>
<feature type="compositionally biased region" description="Polar residues" evidence="4">
    <location>
        <begin position="1396"/>
        <end position="1408"/>
    </location>
</feature>
<feature type="region of interest" description="Disordered" evidence="4">
    <location>
        <begin position="183"/>
        <end position="253"/>
    </location>
</feature>
<dbReference type="InterPro" id="IPR024146">
    <property type="entry name" value="Claspin"/>
</dbReference>
<feature type="compositionally biased region" description="Basic and acidic residues" evidence="4">
    <location>
        <begin position="144"/>
        <end position="154"/>
    </location>
</feature>
<feature type="region of interest" description="Disordered" evidence="4">
    <location>
        <begin position="1302"/>
        <end position="1347"/>
    </location>
</feature>
<feature type="compositionally biased region" description="Polar residues" evidence="4">
    <location>
        <begin position="1031"/>
        <end position="1045"/>
    </location>
</feature>
<gene>
    <name evidence="5" type="ORF">NQ315_009472</name>
</gene>
<feature type="region of interest" description="Disordered" evidence="4">
    <location>
        <begin position="1062"/>
        <end position="1081"/>
    </location>
</feature>
<feature type="compositionally biased region" description="Basic and acidic residues" evidence="4">
    <location>
        <begin position="194"/>
        <end position="207"/>
    </location>
</feature>
<feature type="compositionally biased region" description="Basic and acidic residues" evidence="4">
    <location>
        <begin position="236"/>
        <end position="250"/>
    </location>
</feature>
<feature type="compositionally biased region" description="Basic and acidic residues" evidence="4">
    <location>
        <begin position="1302"/>
        <end position="1317"/>
    </location>
</feature>
<evidence type="ECO:0000256" key="3">
    <source>
        <dbReference type="ARBA" id="ARBA00023242"/>
    </source>
</evidence>
<dbReference type="PANTHER" id="PTHR14396:SF10">
    <property type="entry name" value="CLASPIN"/>
    <property type="match status" value="1"/>
</dbReference>
<name>A0AAV8WGB9_9CUCU</name>
<feature type="compositionally biased region" description="Acidic residues" evidence="4">
    <location>
        <begin position="1192"/>
        <end position="1221"/>
    </location>
</feature>
<dbReference type="GO" id="GO:0005634">
    <property type="term" value="C:nucleus"/>
    <property type="evidence" value="ECO:0007669"/>
    <property type="project" value="UniProtKB-SubCell"/>
</dbReference>
<feature type="region of interest" description="Disordered" evidence="4">
    <location>
        <begin position="310"/>
        <end position="348"/>
    </location>
</feature>
<feature type="compositionally biased region" description="Polar residues" evidence="4">
    <location>
        <begin position="1"/>
        <end position="19"/>
    </location>
</feature>
<feature type="region of interest" description="Disordered" evidence="4">
    <location>
        <begin position="1464"/>
        <end position="1505"/>
    </location>
</feature>
<feature type="region of interest" description="Disordered" evidence="4">
    <location>
        <begin position="726"/>
        <end position="948"/>
    </location>
</feature>
<feature type="compositionally biased region" description="Acidic residues" evidence="4">
    <location>
        <begin position="1333"/>
        <end position="1343"/>
    </location>
</feature>
<feature type="compositionally biased region" description="Basic and acidic residues" evidence="4">
    <location>
        <begin position="733"/>
        <end position="754"/>
    </location>
</feature>
<protein>
    <recommendedName>
        <fullName evidence="7">Claspin</fullName>
    </recommendedName>
</protein>
<feature type="region of interest" description="Disordered" evidence="4">
    <location>
        <begin position="1161"/>
        <end position="1250"/>
    </location>
</feature>
<proteinExistence type="predicted"/>
<sequence>MPLQKKVQSSQFHDFQSEQFESEENAQASEHFECPGNDTTSAAAEGSRQCNSEGYIEENSFKSDEEDGDPTPLTITCNTKRKMHVIADSDSEEEGNQIVSRASDNDGLAGTNEPVNEKIHKRLLAVVDSDSDAEIDADAGFTCDKSDDSNKKEQPVFTTNSKGELLPEDAYQNSSTVTRLISLCDPESSEDDAETGKYEESIEREIGPTKYKRKSKPSSKPKPKKMTSKDAANLRQEIKSESQRMLREKNVSLPYHKPKSFTLKEFLSRRPKFASAVPATAKAPPSVAIKMSEEQLSLVSKKLKEREKELKQFYKSESESEGDPDDKDYIPPSESDINGDEDNTESLKDINLEMTIINPPVTVSENQDEVSVEQSLEADTTIGHEGKDNISDRNEILSKDSTGISIEDIDFSVQNNAVPDENKESDIPPTLSENITMPCYDENNDKENDIPLTLVENLTMICDNKDATQPIIAESTSKVVKHIHVISDIKITSGKDRDAVTVDGKECELSTEVPGAITVDEWKEEIPVQIEQDCQSVCVQNTEENNSSSQLLETDKEQQQSMDYEFNLDGLEENSESVIEKESAQRNSSRYELSDLDKEIQSFGLDDNARLPIDGLSHQSKNLSKLDLVKEHIANIQPRLSGGPDEVIDLESGIAKPNEVTKLQERFLEHNFRKPTHKDRIQLSIISIESGEIHKETVAMKLDDENEAMVIEEKPGAKLQKLRNELQSQMAQKRSEMWQKKSTQELSRENKPEKEQDDAVNDDYLDDEEEEIEISESSEEEDPDEEIENYTDCKPKKKKSAFIDEEAEESIDEGDQEETDNKQEKKTSAFIDEEADESDKDDDISQAASENEVADEDDGADLSDTGLGEDTTLNKSPNAENSETQPPKKSFKKILKGFTEDSDEEDVEFPLKLVSGQKKELTPSQDDEDIPPHQPQSGPTQIRQITQNKSDFEFLTPISYISGLQNLTDSSSKFLKDSPIRPFFQKANEPSPLKERNWERTFQEKLSMGTELTDSQVLEDLSPDTQVAKASDSTNGDLLSSDKFPSTQENVELVPLCSGITQDESAENPKDIENASHPSNDFIDNYTLNPCNKEMKSLDEDQDIIISQLIDEEEMERFKKKFESPLIGSTQRRIVEEFEEAMASGGVIDSDDEADTVEVKRKNKKRLQFSDDDDSEADDNNEEEVIDLHDNVEDDASDVDVNDVAYDSEENEIELTDGEGEADAKLKPSDFLEDEAELSESDWDSADEDEKDLDTMEFEQGDDEKFDEKQIRSDLEKIHMRRLLDDDTREVKLLQEMLLEDGELHGTGRERQFRWKNIDSITAEEDDGKKDEDDTYLDEEESEEQWRRRRYEREMFFKEKLKKTRQLDEELLCESQILKIGQKVVQKSQSNSQSNTPKDTTNTPSSPVAKQPFSLLNKRGSFLSRGDEVLQRLAEYNKVTSVTVGTAKNSRNFLFQRITVESQSSVTSNQEKKRKASDGTPKVIKKLRLTENLSPAVKKEAERQG</sequence>
<feature type="region of interest" description="Disordered" evidence="4">
    <location>
        <begin position="1"/>
        <end position="50"/>
    </location>
</feature>
<evidence type="ECO:0008006" key="7">
    <source>
        <dbReference type="Google" id="ProtNLM"/>
    </source>
</evidence>
<feature type="region of interest" description="Disordered" evidence="4">
    <location>
        <begin position="1384"/>
        <end position="1414"/>
    </location>
</feature>
<feature type="compositionally biased region" description="Acidic residues" evidence="4">
    <location>
        <begin position="803"/>
        <end position="818"/>
    </location>
</feature>
<feature type="compositionally biased region" description="Acidic residues" evidence="4">
    <location>
        <begin position="852"/>
        <end position="861"/>
    </location>
</feature>
<keyword evidence="3" id="KW-0539">Nucleus</keyword>
<comment type="caution">
    <text evidence="5">The sequence shown here is derived from an EMBL/GenBank/DDBJ whole genome shotgun (WGS) entry which is preliminary data.</text>
</comment>
<dbReference type="GO" id="GO:0033314">
    <property type="term" value="P:mitotic DNA replication checkpoint signaling"/>
    <property type="evidence" value="ECO:0007669"/>
    <property type="project" value="TreeGrafter"/>
</dbReference>
<organism evidence="5 6">
    <name type="scientific">Exocentrus adspersus</name>
    <dbReference type="NCBI Taxonomy" id="1586481"/>
    <lineage>
        <taxon>Eukaryota</taxon>
        <taxon>Metazoa</taxon>
        <taxon>Ecdysozoa</taxon>
        <taxon>Arthropoda</taxon>
        <taxon>Hexapoda</taxon>
        <taxon>Insecta</taxon>
        <taxon>Pterygota</taxon>
        <taxon>Neoptera</taxon>
        <taxon>Endopterygota</taxon>
        <taxon>Coleoptera</taxon>
        <taxon>Polyphaga</taxon>
        <taxon>Cucujiformia</taxon>
        <taxon>Chrysomeloidea</taxon>
        <taxon>Cerambycidae</taxon>
        <taxon>Lamiinae</taxon>
        <taxon>Acanthocinini</taxon>
        <taxon>Exocentrus</taxon>
    </lineage>
</organism>
<feature type="region of interest" description="Disordered" evidence="4">
    <location>
        <begin position="58"/>
        <end position="77"/>
    </location>
</feature>
<dbReference type="GO" id="GO:0007095">
    <property type="term" value="P:mitotic G2 DNA damage checkpoint signaling"/>
    <property type="evidence" value="ECO:0007669"/>
    <property type="project" value="TreeGrafter"/>
</dbReference>
<keyword evidence="6" id="KW-1185">Reference proteome</keyword>
<feature type="compositionally biased region" description="Acidic residues" evidence="4">
    <location>
        <begin position="1231"/>
        <end position="1250"/>
    </location>
</feature>
<evidence type="ECO:0000256" key="4">
    <source>
        <dbReference type="SAM" id="MobiDB-lite"/>
    </source>
</evidence>
<accession>A0AAV8WGB9</accession>
<feature type="region of interest" description="Disordered" evidence="4">
    <location>
        <begin position="88"/>
        <end position="114"/>
    </location>
</feature>
<comment type="subcellular location">
    <subcellularLocation>
        <location evidence="1">Nucleus</location>
    </subcellularLocation>
</comment>
<dbReference type="PANTHER" id="PTHR14396">
    <property type="entry name" value="CLASPIN"/>
    <property type="match status" value="1"/>
</dbReference>
<reference evidence="5 6" key="1">
    <citation type="journal article" date="2023" name="Insect Mol. Biol.">
        <title>Genome sequencing provides insights into the evolution of gene families encoding plant cell wall-degrading enzymes in longhorned beetles.</title>
        <authorList>
            <person name="Shin N.R."/>
            <person name="Okamura Y."/>
            <person name="Kirsch R."/>
            <person name="Pauchet Y."/>
        </authorList>
    </citation>
    <scope>NUCLEOTIDE SEQUENCE [LARGE SCALE GENOMIC DNA]</scope>
    <source>
        <strain evidence="5">EAD_L_NR</strain>
    </source>
</reference>
<feature type="compositionally biased region" description="Polar residues" evidence="4">
    <location>
        <begin position="871"/>
        <end position="887"/>
    </location>
</feature>
<dbReference type="GO" id="GO:0010997">
    <property type="term" value="F:anaphase-promoting complex binding"/>
    <property type="evidence" value="ECO:0007669"/>
    <property type="project" value="TreeGrafter"/>
</dbReference>
<feature type="compositionally biased region" description="Polar residues" evidence="4">
    <location>
        <begin position="935"/>
        <end position="948"/>
    </location>
</feature>
<feature type="compositionally biased region" description="Acidic residues" evidence="4">
    <location>
        <begin position="755"/>
        <end position="789"/>
    </location>
</feature>
<keyword evidence="2" id="KW-0597">Phosphoprotein</keyword>
<feature type="region of interest" description="Disordered" evidence="4">
    <location>
        <begin position="1022"/>
        <end position="1045"/>
    </location>
</feature>
<feature type="compositionally biased region" description="Low complexity" evidence="4">
    <location>
        <begin position="1384"/>
        <end position="1395"/>
    </location>
</feature>
<feature type="compositionally biased region" description="Basic residues" evidence="4">
    <location>
        <begin position="210"/>
        <end position="226"/>
    </location>
</feature>
<feature type="compositionally biased region" description="Acidic residues" evidence="4">
    <location>
        <begin position="1170"/>
        <end position="1185"/>
    </location>
</feature>
<evidence type="ECO:0000256" key="1">
    <source>
        <dbReference type="ARBA" id="ARBA00004123"/>
    </source>
</evidence>
<dbReference type="Proteomes" id="UP001159042">
    <property type="component" value="Unassembled WGS sequence"/>
</dbReference>
<feature type="region of interest" description="Disordered" evidence="4">
    <location>
        <begin position="139"/>
        <end position="171"/>
    </location>
</feature>
<feature type="compositionally biased region" description="Polar residues" evidence="4">
    <location>
        <begin position="37"/>
        <end position="50"/>
    </location>
</feature>
<dbReference type="EMBL" id="JANEYG010000001">
    <property type="protein sequence ID" value="KAJ8925628.1"/>
    <property type="molecule type" value="Genomic_DNA"/>
</dbReference>
<feature type="compositionally biased region" description="Acidic residues" evidence="4">
    <location>
        <begin position="831"/>
        <end position="844"/>
    </location>
</feature>
<evidence type="ECO:0000256" key="2">
    <source>
        <dbReference type="ARBA" id="ARBA00022553"/>
    </source>
</evidence>